<name>A0A2M8F926_9BACT</name>
<evidence type="ECO:0000313" key="2">
    <source>
        <dbReference type="Proteomes" id="UP000231456"/>
    </source>
</evidence>
<accession>A0A2M8F926</accession>
<organism evidence="1 2">
    <name type="scientific">Candidatus Magasanikbacteria bacterium CG_4_9_14_0_2_um_filter_42_11</name>
    <dbReference type="NCBI Taxonomy" id="1974643"/>
    <lineage>
        <taxon>Bacteria</taxon>
        <taxon>Candidatus Magasanikiibacteriota</taxon>
    </lineage>
</organism>
<sequence length="149" mass="17355">MKRIDKFEEEKISVKKFFDNNGINCENFIFSKGEEPCDIYCKDTGQQFQITWNEHDFQKKIRTAPSGTMITQSRTIEEELDDFIFTPVMKKVAVYGKSAHGIILLVISPKNFPFGEKELEQAKNKILNIQNNFFTEIFLVCPTNNIKIF</sequence>
<comment type="caution">
    <text evidence="1">The sequence shown here is derived from an EMBL/GenBank/DDBJ whole genome shotgun (WGS) entry which is preliminary data.</text>
</comment>
<reference evidence="2" key="1">
    <citation type="submission" date="2017-09" db="EMBL/GenBank/DDBJ databases">
        <title>Depth-based differentiation of microbial function through sediment-hosted aquifers and enrichment of novel symbionts in the deep terrestrial subsurface.</title>
        <authorList>
            <person name="Probst A.J."/>
            <person name="Ladd B."/>
            <person name="Jarett J.K."/>
            <person name="Geller-Mcgrath D.E."/>
            <person name="Sieber C.M.K."/>
            <person name="Emerson J.B."/>
            <person name="Anantharaman K."/>
            <person name="Thomas B.C."/>
            <person name="Malmstrom R."/>
            <person name="Stieglmeier M."/>
            <person name="Klingl A."/>
            <person name="Woyke T."/>
            <person name="Ryan C.M."/>
            <person name="Banfield J.F."/>
        </authorList>
    </citation>
    <scope>NUCLEOTIDE SEQUENCE [LARGE SCALE GENOMIC DNA]</scope>
</reference>
<evidence type="ECO:0000313" key="1">
    <source>
        <dbReference type="EMBL" id="PJC52211.1"/>
    </source>
</evidence>
<dbReference type="EMBL" id="PFRH01000126">
    <property type="protein sequence ID" value="PJC52211.1"/>
    <property type="molecule type" value="Genomic_DNA"/>
</dbReference>
<dbReference type="Proteomes" id="UP000231456">
    <property type="component" value="Unassembled WGS sequence"/>
</dbReference>
<dbReference type="AlphaFoldDB" id="A0A2M8F926"/>
<protein>
    <submittedName>
        <fullName evidence="1">Uncharacterized protein</fullName>
    </submittedName>
</protein>
<gene>
    <name evidence="1" type="ORF">CO030_04065</name>
</gene>
<proteinExistence type="predicted"/>